<evidence type="ECO:0000313" key="1">
    <source>
        <dbReference type="EMBL" id="SJZ84090.1"/>
    </source>
</evidence>
<dbReference type="EMBL" id="FUWU01000029">
    <property type="protein sequence ID" value="SJZ84090.1"/>
    <property type="molecule type" value="Genomic_DNA"/>
</dbReference>
<reference evidence="1 2" key="1">
    <citation type="submission" date="2017-02" db="EMBL/GenBank/DDBJ databases">
        <authorList>
            <person name="Peterson S.W."/>
        </authorList>
    </citation>
    <scope>NUCLEOTIDE SEQUENCE [LARGE SCALE GENOMIC DNA]</scope>
    <source>
        <strain evidence="1 2">ATCC 43854</strain>
    </source>
</reference>
<gene>
    <name evidence="1" type="ORF">SAMN02745108_01738</name>
</gene>
<evidence type="ECO:0000313" key="2">
    <source>
        <dbReference type="Proteomes" id="UP000190449"/>
    </source>
</evidence>
<protein>
    <submittedName>
        <fullName evidence="1">Uncharacterized protein</fullName>
    </submittedName>
</protein>
<dbReference type="RefSeq" id="WP_078776630.1">
    <property type="nucleotide sequence ID" value="NZ_FUWU01000029.1"/>
</dbReference>
<proteinExistence type="predicted"/>
<sequence length="120" mass="13572">MSIGKSSHRLVVSLAGYKDSLDEAEKSMTTIIAVQNDSSWNPYEEDGLQFFKAAELDGSFFLAAYDLGVCTLDLNSGTKQKRAQFPPPYRQADSLRQAYKICTHREKLYDISHNVIYARE</sequence>
<accession>A0A1T4NXK4</accession>
<dbReference type="Proteomes" id="UP000190449">
    <property type="component" value="Unassembled WGS sequence"/>
</dbReference>
<name>A0A1T4NXK4_9BACT</name>
<dbReference type="AlphaFoldDB" id="A0A1T4NXK4"/>
<dbReference type="STRING" id="28122.SAMN02745108_01738"/>
<organism evidence="1 2">
    <name type="scientific">Fibrobacter intestinalis</name>
    <dbReference type="NCBI Taxonomy" id="28122"/>
    <lineage>
        <taxon>Bacteria</taxon>
        <taxon>Pseudomonadati</taxon>
        <taxon>Fibrobacterota</taxon>
        <taxon>Fibrobacteria</taxon>
        <taxon>Fibrobacterales</taxon>
        <taxon>Fibrobacteraceae</taxon>
        <taxon>Fibrobacter</taxon>
    </lineage>
</organism>